<dbReference type="AlphaFoldDB" id="A0A518BEV0"/>
<dbReference type="NCBIfam" id="TIGR02532">
    <property type="entry name" value="IV_pilin_GFxxxE"/>
    <property type="match status" value="1"/>
</dbReference>
<dbReference type="Proteomes" id="UP000316921">
    <property type="component" value="Chromosome"/>
</dbReference>
<name>A0A518BEV0_9BACT</name>
<evidence type="ECO:0000313" key="2">
    <source>
        <dbReference type="Proteomes" id="UP000316921"/>
    </source>
</evidence>
<reference evidence="1 2" key="1">
    <citation type="submission" date="2019-02" db="EMBL/GenBank/DDBJ databases">
        <title>Deep-cultivation of Planctomycetes and their phenomic and genomic characterization uncovers novel biology.</title>
        <authorList>
            <person name="Wiegand S."/>
            <person name="Jogler M."/>
            <person name="Boedeker C."/>
            <person name="Pinto D."/>
            <person name="Vollmers J."/>
            <person name="Rivas-Marin E."/>
            <person name="Kohn T."/>
            <person name="Peeters S.H."/>
            <person name="Heuer A."/>
            <person name="Rast P."/>
            <person name="Oberbeckmann S."/>
            <person name="Bunk B."/>
            <person name="Jeske O."/>
            <person name="Meyerdierks A."/>
            <person name="Storesund J.E."/>
            <person name="Kallscheuer N."/>
            <person name="Luecker S."/>
            <person name="Lage O.M."/>
            <person name="Pohl T."/>
            <person name="Merkel B.J."/>
            <person name="Hornburger P."/>
            <person name="Mueller R.-W."/>
            <person name="Bruemmer F."/>
            <person name="Labrenz M."/>
            <person name="Spormann A.M."/>
            <person name="Op den Camp H."/>
            <person name="Overmann J."/>
            <person name="Amann R."/>
            <person name="Jetten M.S.M."/>
            <person name="Mascher T."/>
            <person name="Medema M.H."/>
            <person name="Devos D.P."/>
            <person name="Kaster A.-K."/>
            <person name="Ovreas L."/>
            <person name="Rohde M."/>
            <person name="Galperin M.Y."/>
            <person name="Jogler C."/>
        </authorList>
    </citation>
    <scope>NUCLEOTIDE SEQUENCE [LARGE SCALE GENOMIC DNA]</scope>
    <source>
        <strain evidence="1 2">Pla133</strain>
    </source>
</reference>
<dbReference type="InterPro" id="IPR012902">
    <property type="entry name" value="N_methyl_site"/>
</dbReference>
<dbReference type="RefSeq" id="WP_145061987.1">
    <property type="nucleotide sequence ID" value="NZ_CP036287.1"/>
</dbReference>
<evidence type="ECO:0000313" key="1">
    <source>
        <dbReference type="EMBL" id="QDU65413.1"/>
    </source>
</evidence>
<dbReference type="Pfam" id="PF07963">
    <property type="entry name" value="N_methyl"/>
    <property type="match status" value="1"/>
</dbReference>
<accession>A0A518BEV0</accession>
<protein>
    <recommendedName>
        <fullName evidence="3">Prepilin-type N-terminal cleavage/methylation domain-containing protein</fullName>
    </recommendedName>
</protein>
<organism evidence="1 2">
    <name type="scientific">Engelhardtia mirabilis</name>
    <dbReference type="NCBI Taxonomy" id="2528011"/>
    <lineage>
        <taxon>Bacteria</taxon>
        <taxon>Pseudomonadati</taxon>
        <taxon>Planctomycetota</taxon>
        <taxon>Planctomycetia</taxon>
        <taxon>Planctomycetia incertae sedis</taxon>
        <taxon>Engelhardtia</taxon>
    </lineage>
</organism>
<keyword evidence="2" id="KW-1185">Reference proteome</keyword>
<gene>
    <name evidence="1" type="ORF">Pla133_04780</name>
</gene>
<sequence>MHSRSGFSLMEVMIALTLLTILVVKGAVLMRMMRSTNSSQTEAMLLNDQANLVLDRISLAIVGSDKETLFPSFENPFHTSAVAYSVSLGLDENGAIVWGDPESIGLEEDGRVVWKQNPDEDDERRLIWSDLVRPFLEGELSNGIDDNGNDLVDEQGLSFVLYKNSVTIRISLGADPTDPESATRTVETTVTVRNRPD</sequence>
<proteinExistence type="predicted"/>
<dbReference type="KEGG" id="pbap:Pla133_04780"/>
<dbReference type="EMBL" id="CP036287">
    <property type="protein sequence ID" value="QDU65413.1"/>
    <property type="molecule type" value="Genomic_DNA"/>
</dbReference>
<evidence type="ECO:0008006" key="3">
    <source>
        <dbReference type="Google" id="ProtNLM"/>
    </source>
</evidence>